<comment type="caution">
    <text evidence="1">The sequence shown here is derived from an EMBL/GenBank/DDBJ whole genome shotgun (WGS) entry which is preliminary data.</text>
</comment>
<gene>
    <name evidence="1" type="ORF">JAZ04_12715</name>
</gene>
<evidence type="ECO:0000313" key="1">
    <source>
        <dbReference type="EMBL" id="MCG7939699.1"/>
    </source>
</evidence>
<sequence>MNTLNRSGNNHSEAKGNYSQAVYRDHVSLFNELTEQEIKSAVRKKSSTAAKLARNAPQQHRGEMEKLFNISLFIHHRFEEIHKLPKQDIHGAITIFLYGIWSIYNQGAALPGKRFDTLVTQTRDTMRERAEFLKEYEKSSSGNRSALYETFAMIGNWLLMIQHHLTSQPDETALNNVKIMVREIITRSLKIEPESISISQEGELTITDQNCTTQ</sequence>
<organism evidence="1 2">
    <name type="scientific">Candidatus Thiodiazotropha lotti</name>
    <dbReference type="NCBI Taxonomy" id="2792787"/>
    <lineage>
        <taxon>Bacteria</taxon>
        <taxon>Pseudomonadati</taxon>
        <taxon>Pseudomonadota</taxon>
        <taxon>Gammaproteobacteria</taxon>
        <taxon>Chromatiales</taxon>
        <taxon>Sedimenticolaceae</taxon>
        <taxon>Candidatus Thiodiazotropha</taxon>
    </lineage>
</organism>
<protein>
    <submittedName>
        <fullName evidence="1">Uncharacterized protein</fullName>
    </submittedName>
</protein>
<accession>A0A9E4K5T2</accession>
<dbReference type="InterPro" id="IPR046505">
    <property type="entry name" value="DUF6683"/>
</dbReference>
<dbReference type="Proteomes" id="UP000886687">
    <property type="component" value="Unassembled WGS sequence"/>
</dbReference>
<dbReference type="AlphaFoldDB" id="A0A9E4K5T2"/>
<dbReference type="EMBL" id="JAEPDI010000009">
    <property type="protein sequence ID" value="MCG7939699.1"/>
    <property type="molecule type" value="Genomic_DNA"/>
</dbReference>
<reference evidence="1" key="1">
    <citation type="journal article" date="2021" name="Proc. Natl. Acad. Sci. U.S.A.">
        <title>Global biogeography of chemosynthetic symbionts reveals both localized and globally distributed symbiont groups. .</title>
        <authorList>
            <person name="Osvatic J.T."/>
            <person name="Wilkins L.G.E."/>
            <person name="Leibrecht L."/>
            <person name="Leray M."/>
            <person name="Zauner S."/>
            <person name="Polzin J."/>
            <person name="Camacho Y."/>
            <person name="Gros O."/>
            <person name="van Gils J.A."/>
            <person name="Eisen J.A."/>
            <person name="Petersen J.M."/>
            <person name="Yuen B."/>
        </authorList>
    </citation>
    <scope>NUCLEOTIDE SEQUENCE</scope>
    <source>
        <strain evidence="1">MAGL173</strain>
    </source>
</reference>
<name>A0A9E4K5T2_9GAMM</name>
<proteinExistence type="predicted"/>
<evidence type="ECO:0000313" key="2">
    <source>
        <dbReference type="Proteomes" id="UP000886687"/>
    </source>
</evidence>
<dbReference type="Pfam" id="PF20388">
    <property type="entry name" value="DUF6683"/>
    <property type="match status" value="1"/>
</dbReference>